<dbReference type="Pfam" id="PF13487">
    <property type="entry name" value="HD_5"/>
    <property type="match status" value="1"/>
</dbReference>
<evidence type="ECO:0000259" key="1">
    <source>
        <dbReference type="PROSITE" id="PS51832"/>
    </source>
</evidence>
<dbReference type="PROSITE" id="PS51832">
    <property type="entry name" value="HD_GYP"/>
    <property type="match status" value="1"/>
</dbReference>
<dbReference type="RefSeq" id="WP_341428160.1">
    <property type="nucleotide sequence ID" value="NZ_JBBUTG010000019.1"/>
</dbReference>
<dbReference type="InterPro" id="IPR003607">
    <property type="entry name" value="HD/PDEase_dom"/>
</dbReference>
<dbReference type="PANTHER" id="PTHR43155:SF2">
    <property type="entry name" value="CYCLIC DI-GMP PHOSPHODIESTERASE PA4108"/>
    <property type="match status" value="1"/>
</dbReference>
<dbReference type="InterPro" id="IPR006675">
    <property type="entry name" value="HDIG_dom"/>
</dbReference>
<evidence type="ECO:0000313" key="2">
    <source>
        <dbReference type="EMBL" id="MEK8033740.1"/>
    </source>
</evidence>
<dbReference type="PANTHER" id="PTHR43155">
    <property type="entry name" value="CYCLIC DI-GMP PHOSPHODIESTERASE PA4108-RELATED"/>
    <property type="match status" value="1"/>
</dbReference>
<dbReference type="Proteomes" id="UP001371218">
    <property type="component" value="Unassembled WGS sequence"/>
</dbReference>
<dbReference type="SMART" id="SM00471">
    <property type="entry name" value="HDc"/>
    <property type="match status" value="1"/>
</dbReference>
<dbReference type="InterPro" id="IPR037522">
    <property type="entry name" value="HD_GYP_dom"/>
</dbReference>
<feature type="domain" description="HD-GYP" evidence="1">
    <location>
        <begin position="156"/>
        <end position="350"/>
    </location>
</feature>
<organism evidence="2 3">
    <name type="scientific">Ideonella lacteola</name>
    <dbReference type="NCBI Taxonomy" id="2984193"/>
    <lineage>
        <taxon>Bacteria</taxon>
        <taxon>Pseudomonadati</taxon>
        <taxon>Pseudomonadota</taxon>
        <taxon>Betaproteobacteria</taxon>
        <taxon>Burkholderiales</taxon>
        <taxon>Sphaerotilaceae</taxon>
        <taxon>Ideonella</taxon>
    </lineage>
</organism>
<keyword evidence="2" id="KW-0378">Hydrolase</keyword>
<reference evidence="2 3" key="1">
    <citation type="submission" date="2024-04" db="EMBL/GenBank/DDBJ databases">
        <title>Novel species of the genus Ideonella isolated from streams.</title>
        <authorList>
            <person name="Lu H."/>
        </authorList>
    </citation>
    <scope>NUCLEOTIDE SEQUENCE [LARGE SCALE GENOMIC DNA]</scope>
    <source>
        <strain evidence="2 3">DXS29W</strain>
    </source>
</reference>
<name>A0ABU9BYT0_9BURK</name>
<protein>
    <submittedName>
        <fullName evidence="2">HD-GYP domain-containing protein</fullName>
        <ecNumber evidence="2">3.1.4.-</ecNumber>
    </submittedName>
</protein>
<dbReference type="EMBL" id="JBBUTG010000019">
    <property type="protein sequence ID" value="MEK8033740.1"/>
    <property type="molecule type" value="Genomic_DNA"/>
</dbReference>
<dbReference type="InterPro" id="IPR021812">
    <property type="entry name" value="DUF3391"/>
</dbReference>
<proteinExistence type="predicted"/>
<keyword evidence="3" id="KW-1185">Reference proteome</keyword>
<dbReference type="GO" id="GO:0016787">
    <property type="term" value="F:hydrolase activity"/>
    <property type="evidence" value="ECO:0007669"/>
    <property type="project" value="UniProtKB-KW"/>
</dbReference>
<gene>
    <name evidence="2" type="ORF">AACH06_23200</name>
</gene>
<dbReference type="EC" id="3.1.4.-" evidence="2"/>
<dbReference type="NCBIfam" id="TIGR00277">
    <property type="entry name" value="HDIG"/>
    <property type="match status" value="1"/>
</dbReference>
<comment type="caution">
    <text evidence="2">The sequence shown here is derived from an EMBL/GenBank/DDBJ whole genome shotgun (WGS) entry which is preliminary data.</text>
</comment>
<accession>A0ABU9BYT0</accession>
<dbReference type="Pfam" id="PF11871">
    <property type="entry name" value="DUF3391"/>
    <property type="match status" value="1"/>
</dbReference>
<sequence length="417" mass="45573">MSKPGIKIKATELRVGMRIQRLGGSWMQHPFLRGRFILEDPADIQRIIDAGIQEVWISDGGDTTMNATLDDDALGMEAADVLAPPMVAEPVAAPPPAVAPAVARPKPARSMELDVERARKVCHNARDQVANMFQQARLGKAIDTQATLPLVDAIQAEVQRNASAILSVARLKAHDDYTYMHSVAVCALMLALARQLNLDEEQTRLAGIGGLTHDLGKMFVPLEILNKPARLSNEEFEVMKLHPAAGAKALADSQATPAAIDIALHHHEKVNGRGYPHALKGDEISLLARMGAVCDVYDAVTSIRAYKKPWDPAMSIREMARWDGDFDKRVFNAFVKSVGIYPVGSLVKLASNRLAVVVEQGGDSLLHPKVRVFFSLRSNEPIQANTLDLAAPGCKDSIVGPEDPERWGFKNLELLWQ</sequence>
<dbReference type="Gene3D" id="1.10.3210.10">
    <property type="entry name" value="Hypothetical protein af1432"/>
    <property type="match status" value="1"/>
</dbReference>
<dbReference type="CDD" id="cd00077">
    <property type="entry name" value="HDc"/>
    <property type="match status" value="1"/>
</dbReference>
<evidence type="ECO:0000313" key="3">
    <source>
        <dbReference type="Proteomes" id="UP001371218"/>
    </source>
</evidence>
<dbReference type="SUPFAM" id="SSF109604">
    <property type="entry name" value="HD-domain/PDEase-like"/>
    <property type="match status" value="1"/>
</dbReference>